<dbReference type="EMBL" id="QKWH01000003">
    <property type="protein sequence ID" value="PZR53701.1"/>
    <property type="molecule type" value="Genomic_DNA"/>
</dbReference>
<feature type="transmembrane region" description="Helical" evidence="1">
    <location>
        <begin position="162"/>
        <end position="181"/>
    </location>
</feature>
<evidence type="ECO:0000313" key="2">
    <source>
        <dbReference type="EMBL" id="PZR53701.1"/>
    </source>
</evidence>
<feature type="transmembrane region" description="Helical" evidence="1">
    <location>
        <begin position="66"/>
        <end position="86"/>
    </location>
</feature>
<gene>
    <name evidence="2" type="ORF">DNL40_06105</name>
</gene>
<dbReference type="Proteomes" id="UP000248783">
    <property type="component" value="Unassembled WGS sequence"/>
</dbReference>
<feature type="transmembrane region" description="Helical" evidence="1">
    <location>
        <begin position="92"/>
        <end position="113"/>
    </location>
</feature>
<proteinExistence type="predicted"/>
<reference evidence="2 3" key="1">
    <citation type="submission" date="2018-06" db="EMBL/GenBank/DDBJ databases">
        <title>Whole genome sequencing of a novel hydrocarbon degrading bacterial strain, PW21 isolated from oil contaminated produced water sample.</title>
        <authorList>
            <person name="Nagkirti P."/>
            <person name="Shaikh A."/>
            <person name="Gowdaman V."/>
            <person name="Engineer A.E."/>
            <person name="Dagar S."/>
            <person name="Dhakephalkar P.K."/>
        </authorList>
    </citation>
    <scope>NUCLEOTIDE SEQUENCE [LARGE SCALE GENOMIC DNA]</scope>
    <source>
        <strain evidence="2 3">PW21</strain>
    </source>
</reference>
<evidence type="ECO:0000256" key="1">
    <source>
        <dbReference type="SAM" id="Phobius"/>
    </source>
</evidence>
<comment type="caution">
    <text evidence="2">The sequence shown here is derived from an EMBL/GenBank/DDBJ whole genome shotgun (WGS) entry which is preliminary data.</text>
</comment>
<evidence type="ECO:0008006" key="4">
    <source>
        <dbReference type="Google" id="ProtNLM"/>
    </source>
</evidence>
<accession>A0A2W5YG91</accession>
<keyword evidence="1" id="KW-1133">Transmembrane helix</keyword>
<name>A0A2W5YG91_9MICO</name>
<keyword evidence="1" id="KW-0472">Membrane</keyword>
<dbReference type="AlphaFoldDB" id="A0A2W5YG91"/>
<organism evidence="2 3">
    <name type="scientific">Xylanimonas oleitrophica</name>
    <dbReference type="NCBI Taxonomy" id="2607479"/>
    <lineage>
        <taxon>Bacteria</taxon>
        <taxon>Bacillati</taxon>
        <taxon>Actinomycetota</taxon>
        <taxon>Actinomycetes</taxon>
        <taxon>Micrococcales</taxon>
        <taxon>Promicromonosporaceae</taxon>
        <taxon>Xylanimonas</taxon>
    </lineage>
</organism>
<keyword evidence="1" id="KW-0812">Transmembrane</keyword>
<feature type="transmembrane region" description="Helical" evidence="1">
    <location>
        <begin position="29"/>
        <end position="54"/>
    </location>
</feature>
<protein>
    <recommendedName>
        <fullName evidence="4">Phosphoesterase PA-phosphatase</fullName>
    </recommendedName>
</protein>
<sequence length="183" mass="18047">MLGPAVTVPAVVLGIAVYAAPPGPARWGWVAVTVGLVAGAPVALVVALARAGVLESIDARPRRQRLWTLAALVAIEVAAVSVLALLGAPPLLFGLVASCVVGVVVMALVTPVVRASIHVAALAVPAGAFVHVAWPVSVALLAAAAVVGVARLTVRDHTPLEVTVGMVAGATTGLAAAAVLLPS</sequence>
<evidence type="ECO:0000313" key="3">
    <source>
        <dbReference type="Proteomes" id="UP000248783"/>
    </source>
</evidence>
<keyword evidence="3" id="KW-1185">Reference proteome</keyword>
<feature type="transmembrane region" description="Helical" evidence="1">
    <location>
        <begin position="120"/>
        <end position="150"/>
    </location>
</feature>